<feature type="domain" description="CFAP61 dimerisation" evidence="3">
    <location>
        <begin position="957"/>
        <end position="1070"/>
    </location>
</feature>
<dbReference type="EMBL" id="GG745366">
    <property type="protein sequence ID" value="KNE70514.1"/>
    <property type="molecule type" value="Genomic_DNA"/>
</dbReference>
<evidence type="ECO:0000259" key="2">
    <source>
        <dbReference type="Pfam" id="PF16092"/>
    </source>
</evidence>
<dbReference type="eggNOG" id="ENOG502QSEC">
    <property type="taxonomic scope" value="Eukaryota"/>
</dbReference>
<dbReference type="InterPro" id="IPR016181">
    <property type="entry name" value="Acyl_CoA_acyltransferase"/>
</dbReference>
<evidence type="ECO:0000313" key="4">
    <source>
        <dbReference type="EMBL" id="KNE70514.1"/>
    </source>
</evidence>
<name>A0A0L0T7J4_ALLM3</name>
<dbReference type="Gene3D" id="3.50.50.60">
    <property type="entry name" value="FAD/NAD(P)-binding domain"/>
    <property type="match status" value="2"/>
</dbReference>
<feature type="domain" description="Cilia- and flagella-associated protein 61 N-terminal" evidence="2">
    <location>
        <begin position="5"/>
        <end position="303"/>
    </location>
</feature>
<dbReference type="VEuPathDB" id="FungiDB:AMAG_14638"/>
<evidence type="ECO:0000256" key="1">
    <source>
        <dbReference type="SAM" id="MobiDB-lite"/>
    </source>
</evidence>
<feature type="region of interest" description="Disordered" evidence="1">
    <location>
        <begin position="330"/>
        <end position="361"/>
    </location>
</feature>
<dbReference type="Pfam" id="PF16092">
    <property type="entry name" value="CFAP61_N"/>
    <property type="match status" value="1"/>
</dbReference>
<dbReference type="Proteomes" id="UP000054350">
    <property type="component" value="Unassembled WGS sequence"/>
</dbReference>
<dbReference type="InterPro" id="IPR032151">
    <property type="entry name" value="CFAP61_N"/>
</dbReference>
<protein>
    <submittedName>
        <fullName evidence="4">Uncharacterized protein</fullName>
    </submittedName>
</protein>
<dbReference type="Pfam" id="PF23150">
    <property type="entry name" value="CFAP61_dimer"/>
    <property type="match status" value="1"/>
</dbReference>
<reference evidence="4 5" key="1">
    <citation type="submission" date="2009-11" db="EMBL/GenBank/DDBJ databases">
        <title>Annotation of Allomyces macrogynus ATCC 38327.</title>
        <authorList>
            <consortium name="The Broad Institute Genome Sequencing Platform"/>
            <person name="Russ C."/>
            <person name="Cuomo C."/>
            <person name="Burger G."/>
            <person name="Gray M.W."/>
            <person name="Holland P.W.H."/>
            <person name="King N."/>
            <person name="Lang F.B.F."/>
            <person name="Roger A.J."/>
            <person name="Ruiz-Trillo I."/>
            <person name="Young S.K."/>
            <person name="Zeng Q."/>
            <person name="Gargeya S."/>
            <person name="Fitzgerald M."/>
            <person name="Haas B."/>
            <person name="Abouelleil A."/>
            <person name="Alvarado L."/>
            <person name="Arachchi H.M."/>
            <person name="Berlin A."/>
            <person name="Chapman S.B."/>
            <person name="Gearin G."/>
            <person name="Goldberg J."/>
            <person name="Griggs A."/>
            <person name="Gujja S."/>
            <person name="Hansen M."/>
            <person name="Heiman D."/>
            <person name="Howarth C."/>
            <person name="Larimer J."/>
            <person name="Lui A."/>
            <person name="MacDonald P.J.P."/>
            <person name="McCowen C."/>
            <person name="Montmayeur A."/>
            <person name="Murphy C."/>
            <person name="Neiman D."/>
            <person name="Pearson M."/>
            <person name="Priest M."/>
            <person name="Roberts A."/>
            <person name="Saif S."/>
            <person name="Shea T."/>
            <person name="Sisk P."/>
            <person name="Stolte C."/>
            <person name="Sykes S."/>
            <person name="Wortman J."/>
            <person name="Nusbaum C."/>
            <person name="Birren B."/>
        </authorList>
    </citation>
    <scope>NUCLEOTIDE SEQUENCE [LARGE SCALE GENOMIC DNA]</scope>
    <source>
        <strain evidence="4 5">ATCC 38327</strain>
    </source>
</reference>
<reference evidence="5" key="2">
    <citation type="submission" date="2009-11" db="EMBL/GenBank/DDBJ databases">
        <title>The Genome Sequence of Allomyces macrogynus strain ATCC 38327.</title>
        <authorList>
            <consortium name="The Broad Institute Genome Sequencing Platform"/>
            <person name="Russ C."/>
            <person name="Cuomo C."/>
            <person name="Shea T."/>
            <person name="Young S.K."/>
            <person name="Zeng Q."/>
            <person name="Koehrsen M."/>
            <person name="Haas B."/>
            <person name="Borodovsky M."/>
            <person name="Guigo R."/>
            <person name="Alvarado L."/>
            <person name="Berlin A."/>
            <person name="Borenstein D."/>
            <person name="Chen Z."/>
            <person name="Engels R."/>
            <person name="Freedman E."/>
            <person name="Gellesch M."/>
            <person name="Goldberg J."/>
            <person name="Griggs A."/>
            <person name="Gujja S."/>
            <person name="Heiman D."/>
            <person name="Hepburn T."/>
            <person name="Howarth C."/>
            <person name="Jen D."/>
            <person name="Larson L."/>
            <person name="Lewis B."/>
            <person name="Mehta T."/>
            <person name="Park D."/>
            <person name="Pearson M."/>
            <person name="Roberts A."/>
            <person name="Saif S."/>
            <person name="Shenoy N."/>
            <person name="Sisk P."/>
            <person name="Stolte C."/>
            <person name="Sykes S."/>
            <person name="Walk T."/>
            <person name="White J."/>
            <person name="Yandava C."/>
            <person name="Burger G."/>
            <person name="Gray M.W."/>
            <person name="Holland P.W.H."/>
            <person name="King N."/>
            <person name="Lang F.B.F."/>
            <person name="Roger A.J."/>
            <person name="Ruiz-Trillo I."/>
            <person name="Lander E."/>
            <person name="Nusbaum C."/>
        </authorList>
    </citation>
    <scope>NUCLEOTIDE SEQUENCE [LARGE SCALE GENOMIC DNA]</scope>
    <source>
        <strain evidence="5">ATCC 38327</strain>
    </source>
</reference>
<proteinExistence type="predicted"/>
<dbReference type="InterPro" id="IPR036188">
    <property type="entry name" value="FAD/NAD-bd_sf"/>
</dbReference>
<dbReference type="PANTHER" id="PTHR21178:SF8">
    <property type="entry name" value="CILIA- AND FLAGELLA-ASSOCIATED PROTEIN 61"/>
    <property type="match status" value="1"/>
</dbReference>
<accession>A0A0L0T7J4</accession>
<evidence type="ECO:0000313" key="5">
    <source>
        <dbReference type="Proteomes" id="UP000054350"/>
    </source>
</evidence>
<feature type="compositionally biased region" description="Low complexity" evidence="1">
    <location>
        <begin position="339"/>
        <end position="361"/>
    </location>
</feature>
<dbReference type="PANTHER" id="PTHR21178">
    <property type="entry name" value="CILIA- AND FLAGELLA-ASSOCIATED PROTEIN 61"/>
    <property type="match status" value="1"/>
</dbReference>
<organism evidence="4 5">
    <name type="scientific">Allomyces macrogynus (strain ATCC 38327)</name>
    <name type="common">Allomyces javanicus var. macrogynus</name>
    <dbReference type="NCBI Taxonomy" id="578462"/>
    <lineage>
        <taxon>Eukaryota</taxon>
        <taxon>Fungi</taxon>
        <taxon>Fungi incertae sedis</taxon>
        <taxon>Blastocladiomycota</taxon>
        <taxon>Blastocladiomycetes</taxon>
        <taxon>Blastocladiales</taxon>
        <taxon>Blastocladiaceae</taxon>
        <taxon>Allomyces</taxon>
    </lineage>
</organism>
<dbReference type="SUPFAM" id="SSF55729">
    <property type="entry name" value="Acyl-CoA N-acyltransferases (Nat)"/>
    <property type="match status" value="1"/>
</dbReference>
<dbReference type="OrthoDB" id="382863at2759"/>
<sequence>MARATIRRATLAHAPAIDALLQGPAANHVPADYFGWGPNTAAQEIDTSVIALVAEQAEPALADQPQVGGYLALTARPPAHLLDANVLRDMRKAGWDAWVKQHFQAAKLERINTLFLSRFTATRADVATLLPNFLRTVFSLSPWLAHVALILPIATPLLDCFQAKIPRPAKKQDPRLQHFGTRHAADGPAEGIELFEQVPSSGSAVPFALYMCRRATVLPPLTVRRARVEDCDDLVPLFKTQNMLPPDAGDYHVAEILESRNPAVVSLVAEHEGTAIGFVSASTEVDVAVLGKYFALDLYTDLLNASVTDIGTTPLARVASVHASAQHLASERAGDAAEDATATGASDVPTTGTSQTAQASTVPDYAQRVKAATRPTVNDEHNAFAIHLFCIDDRYMHQSTELIKPLFDAMPARDYCLLTQPSTCAEIPLLVASGGGGRFTRVPSVPTKQPAHVLYMAHRFGHQDKVTVRRGTAKDVPDVLNLLQSNAWEGKLRTCDAEFEPCRAEGRSFFVVEAYQQLVGVALLKHAPIDQYVREFDVERWVEPRLHDLALKLNQCELFVMNPLFECHARWVLQDIMNLAETSVLVYPCIPPMDFMSLKILRAEMVPVRPRRVLDPKYTHPLLLMCNSIVYDPRATNNARYVFVGASDCNLSCIEELILDDQTCYTNLTLISTEGFSIRPDLEPSRALVRPHCVGFPLHTNIIRNTVQVIVRGDNRVRLRYGGSITYDQLVLAPGRAFTAPSSGDMDASVAHVPNMVPFDAAHLGTVLAVKERAPRGVVVHGASATAFHCVSVLLGAGYPAANLIHLAGAPSAWPAPLAARADLIRARYASAGVRLVESLDATAVKTALDRVTGVRVAGAEIACDLLVLAHEKKVTTMNFRMVHDASLVFDNGIVIGGGFGTCDPAILAAGTATRFSRKEGIAWTLADVNSREVGQRVAHVLRGEPEYDSPAPPLHAYSAAIVETATVAGSLHYLSMTPPVPFRGSIGVGEWRTLSTRRDAASLSHVDMRVDARGRIVEMTYVGDRVLSVDRATAVYGVNERYLGRLADRFDDGLVDDLFDYLHLPQFLAVFYDRFRAAMAHMRATALKGTTEDDWARDLLELAHVGTNPTKDEREAVLHKFERAGDAASAKHVARELRAFLATAAP</sequence>
<dbReference type="SUPFAM" id="SSF51905">
    <property type="entry name" value="FAD/NAD(P)-binding domain"/>
    <property type="match status" value="1"/>
</dbReference>
<keyword evidence="5" id="KW-1185">Reference proteome</keyword>
<dbReference type="InterPro" id="IPR056299">
    <property type="entry name" value="CFAP61_dimer"/>
</dbReference>
<dbReference type="STRING" id="578462.A0A0L0T7J4"/>
<dbReference type="InterPro" id="IPR038884">
    <property type="entry name" value="CFAP61"/>
</dbReference>
<gene>
    <name evidence="4" type="ORF">AMAG_14638</name>
</gene>
<evidence type="ECO:0000259" key="3">
    <source>
        <dbReference type="Pfam" id="PF23150"/>
    </source>
</evidence>
<dbReference type="AlphaFoldDB" id="A0A0L0T7J4"/>